<evidence type="ECO:0000256" key="7">
    <source>
        <dbReference type="SAM" id="Phobius"/>
    </source>
</evidence>
<feature type="transmembrane region" description="Helical" evidence="7">
    <location>
        <begin position="53"/>
        <end position="78"/>
    </location>
</feature>
<dbReference type="InterPro" id="IPR001626">
    <property type="entry name" value="ABC_TroCD"/>
</dbReference>
<dbReference type="Gene3D" id="1.10.3470.10">
    <property type="entry name" value="ABC transporter involved in vitamin B12 uptake, BtuC"/>
    <property type="match status" value="1"/>
</dbReference>
<name>A0A316RCV5_9BACT</name>
<protein>
    <submittedName>
        <fullName evidence="8">Metal ABC transporter permease</fullName>
    </submittedName>
</protein>
<keyword evidence="6" id="KW-0813">Transport</keyword>
<feature type="transmembrane region" description="Helical" evidence="7">
    <location>
        <begin position="132"/>
        <end position="151"/>
    </location>
</feature>
<reference evidence="8 9" key="1">
    <citation type="journal article" date="2018" name="Nat. Biotechnol.">
        <title>A standardized bacterial taxonomy based on genome phylogeny substantially revises the tree of life.</title>
        <authorList>
            <person name="Parks D.H."/>
            <person name="Chuvochina M."/>
            <person name="Waite D.W."/>
            <person name="Rinke C."/>
            <person name="Skarshewski A."/>
            <person name="Chaumeil P.A."/>
            <person name="Hugenholtz P."/>
        </authorList>
    </citation>
    <scope>NUCLEOTIDE SEQUENCE [LARGE SCALE GENOMIC DNA]</scope>
    <source>
        <strain evidence="8">UBA11482</strain>
    </source>
</reference>
<evidence type="ECO:0000256" key="1">
    <source>
        <dbReference type="ARBA" id="ARBA00004141"/>
    </source>
</evidence>
<evidence type="ECO:0000256" key="4">
    <source>
        <dbReference type="ARBA" id="ARBA00022989"/>
    </source>
</evidence>
<feature type="transmembrane region" description="Helical" evidence="7">
    <location>
        <begin position="172"/>
        <end position="198"/>
    </location>
</feature>
<feature type="transmembrane region" description="Helical" evidence="7">
    <location>
        <begin position="218"/>
        <end position="240"/>
    </location>
</feature>
<evidence type="ECO:0000313" key="9">
    <source>
        <dbReference type="Proteomes" id="UP000262954"/>
    </source>
</evidence>
<dbReference type="PANTHER" id="PTHR30477:SF18">
    <property type="entry name" value="METAL TRANSPORT SYSTEM MEMBRANE PROTEIN CT_417-RELATED"/>
    <property type="match status" value="1"/>
</dbReference>
<dbReference type="Proteomes" id="UP000262954">
    <property type="component" value="Unassembled WGS sequence"/>
</dbReference>
<evidence type="ECO:0000256" key="2">
    <source>
        <dbReference type="ARBA" id="ARBA00008034"/>
    </source>
</evidence>
<dbReference type="InterPro" id="IPR037294">
    <property type="entry name" value="ABC_BtuC-like"/>
</dbReference>
<evidence type="ECO:0000256" key="5">
    <source>
        <dbReference type="ARBA" id="ARBA00023136"/>
    </source>
</evidence>
<dbReference type="EMBL" id="DNWC01000091">
    <property type="protein sequence ID" value="HBJ08740.1"/>
    <property type="molecule type" value="Genomic_DNA"/>
</dbReference>
<dbReference type="SUPFAM" id="SSF81345">
    <property type="entry name" value="ABC transporter involved in vitamin B12 uptake, BtuC"/>
    <property type="match status" value="1"/>
</dbReference>
<keyword evidence="5 7" id="KW-0472">Membrane</keyword>
<evidence type="ECO:0000256" key="3">
    <source>
        <dbReference type="ARBA" id="ARBA00022692"/>
    </source>
</evidence>
<evidence type="ECO:0000256" key="6">
    <source>
        <dbReference type="RuleBase" id="RU003943"/>
    </source>
</evidence>
<dbReference type="GO" id="GO:0010043">
    <property type="term" value="P:response to zinc ion"/>
    <property type="evidence" value="ECO:0007669"/>
    <property type="project" value="TreeGrafter"/>
</dbReference>
<comment type="caution">
    <text evidence="8">The sequence shown here is derived from an EMBL/GenBank/DDBJ whole genome shotgun (WGS) entry which is preliminary data.</text>
</comment>
<dbReference type="AlphaFoldDB" id="A0A316RCV5"/>
<comment type="similarity">
    <text evidence="2 6">Belongs to the ABC-3 integral membrane protein family.</text>
</comment>
<keyword evidence="3 6" id="KW-0812">Transmembrane</keyword>
<sequence>MSDILQYTFFQNALFAVILIGLAGGIIGTYIVTRRMVFITGGITHASFGGLGLGFFLGISPTLSALFFAVLSALGVEWMSRRNGVREDSAIAAFWALGMAIGIICIFMTPGYTPELSEFLFGNILTITHADLILFSLYTAGLILVFILFYRHIVYTAFDRDFAATRRLHVRLIEYGMTFLVSVCVVLTIRLVGIMLLMSLLTVPQMISDLFFNRYKQIIYSSIILSILSGITGLVISYYINVPAGACIVFILVIFYGMARMSVWGSRLRKSRY</sequence>
<organism evidence="8 9">
    <name type="scientific">Coprobacter fastidiosus</name>
    <dbReference type="NCBI Taxonomy" id="1099853"/>
    <lineage>
        <taxon>Bacteria</taxon>
        <taxon>Pseudomonadati</taxon>
        <taxon>Bacteroidota</taxon>
        <taxon>Bacteroidia</taxon>
        <taxon>Bacteroidales</taxon>
        <taxon>Barnesiellaceae</taxon>
        <taxon>Coprobacter</taxon>
    </lineage>
</organism>
<dbReference type="GO" id="GO:0043190">
    <property type="term" value="C:ATP-binding cassette (ABC) transporter complex"/>
    <property type="evidence" value="ECO:0007669"/>
    <property type="project" value="InterPro"/>
</dbReference>
<dbReference type="Pfam" id="PF00950">
    <property type="entry name" value="ABC-3"/>
    <property type="match status" value="1"/>
</dbReference>
<dbReference type="GO" id="GO:0055085">
    <property type="term" value="P:transmembrane transport"/>
    <property type="evidence" value="ECO:0007669"/>
    <property type="project" value="InterPro"/>
</dbReference>
<keyword evidence="4 7" id="KW-1133">Transmembrane helix</keyword>
<accession>A0A316RCV5</accession>
<proteinExistence type="inferred from homology"/>
<feature type="transmembrane region" description="Helical" evidence="7">
    <location>
        <begin position="247"/>
        <end position="265"/>
    </location>
</feature>
<gene>
    <name evidence="8" type="ORF">DDY73_07010</name>
</gene>
<dbReference type="RefSeq" id="WP_009318582.1">
    <property type="nucleotide sequence ID" value="NZ_CABKQP010000004.1"/>
</dbReference>
<feature type="transmembrane region" description="Helical" evidence="7">
    <location>
        <begin position="12"/>
        <end position="33"/>
    </location>
</feature>
<comment type="subcellular location">
    <subcellularLocation>
        <location evidence="6">Cell membrane</location>
        <topology evidence="6">Multi-pass membrane protein</topology>
    </subcellularLocation>
    <subcellularLocation>
        <location evidence="1">Membrane</location>
        <topology evidence="1">Multi-pass membrane protein</topology>
    </subcellularLocation>
</comment>
<evidence type="ECO:0000313" key="8">
    <source>
        <dbReference type="EMBL" id="HBJ08740.1"/>
    </source>
</evidence>
<feature type="transmembrane region" description="Helical" evidence="7">
    <location>
        <begin position="90"/>
        <end position="112"/>
    </location>
</feature>
<dbReference type="PANTHER" id="PTHR30477">
    <property type="entry name" value="ABC-TRANSPORTER METAL-BINDING PROTEIN"/>
    <property type="match status" value="1"/>
</dbReference>